<evidence type="ECO:0000256" key="5">
    <source>
        <dbReference type="SAM" id="Phobius"/>
    </source>
</evidence>
<keyword evidence="4 5" id="KW-0472">Membrane</keyword>
<evidence type="ECO:0000256" key="2">
    <source>
        <dbReference type="ARBA" id="ARBA00022692"/>
    </source>
</evidence>
<gene>
    <name evidence="7" type="ORF">BN9_084540</name>
</gene>
<organism evidence="7 8">
    <name type="scientific">Albugo candida</name>
    <dbReference type="NCBI Taxonomy" id="65357"/>
    <lineage>
        <taxon>Eukaryota</taxon>
        <taxon>Sar</taxon>
        <taxon>Stramenopiles</taxon>
        <taxon>Oomycota</taxon>
        <taxon>Peronosporomycetes</taxon>
        <taxon>Albuginales</taxon>
        <taxon>Albuginaceae</taxon>
        <taxon>Albugo</taxon>
    </lineage>
</organism>
<name>A0A024GM99_9STRA</name>
<evidence type="ECO:0000256" key="4">
    <source>
        <dbReference type="ARBA" id="ARBA00023136"/>
    </source>
</evidence>
<keyword evidence="3 5" id="KW-1133">Transmembrane helix</keyword>
<dbReference type="PANTHER" id="PTHR14624:SF0">
    <property type="entry name" value="POLYPRENOL REDUCTASE"/>
    <property type="match status" value="1"/>
</dbReference>
<keyword evidence="2 5" id="KW-0812">Transmembrane</keyword>
<dbReference type="AlphaFoldDB" id="A0A024GM99"/>
<dbReference type="EMBL" id="CAIX01000170">
    <property type="protein sequence ID" value="CCI47447.1"/>
    <property type="molecule type" value="Genomic_DNA"/>
</dbReference>
<keyword evidence="8" id="KW-1185">Reference proteome</keyword>
<proteinExistence type="predicted"/>
<dbReference type="GO" id="GO:0016095">
    <property type="term" value="P:polyprenol catabolic process"/>
    <property type="evidence" value="ECO:0007669"/>
    <property type="project" value="TreeGrafter"/>
</dbReference>
<dbReference type="GO" id="GO:0003865">
    <property type="term" value="F:3-oxo-5-alpha-steroid 4-dehydrogenase activity"/>
    <property type="evidence" value="ECO:0007669"/>
    <property type="project" value="TreeGrafter"/>
</dbReference>
<dbReference type="Pfam" id="PF02544">
    <property type="entry name" value="Steroid_dh"/>
    <property type="match status" value="1"/>
</dbReference>
<evidence type="ECO:0000313" key="8">
    <source>
        <dbReference type="Proteomes" id="UP000053237"/>
    </source>
</evidence>
<comment type="caution">
    <text evidence="7">The sequence shown here is derived from an EMBL/GenBank/DDBJ whole genome shotgun (WGS) entry which is preliminary data.</text>
</comment>
<dbReference type="FunCoup" id="A0A024GM99">
    <property type="interactions" value="120"/>
</dbReference>
<feature type="transmembrane region" description="Helical" evidence="5">
    <location>
        <begin position="160"/>
        <end position="177"/>
    </location>
</feature>
<dbReference type="GO" id="GO:0006488">
    <property type="term" value="P:dolichol-linked oligosaccharide biosynthetic process"/>
    <property type="evidence" value="ECO:0007669"/>
    <property type="project" value="InterPro"/>
</dbReference>
<dbReference type="InterPro" id="IPR039698">
    <property type="entry name" value="Dfg10/SRD5A3"/>
</dbReference>
<comment type="subcellular location">
    <subcellularLocation>
        <location evidence="1">Endomembrane system</location>
        <topology evidence="1">Multi-pass membrane protein</topology>
    </subcellularLocation>
</comment>
<dbReference type="InParanoid" id="A0A024GM99"/>
<feature type="transmembrane region" description="Helical" evidence="5">
    <location>
        <begin position="129"/>
        <end position="148"/>
    </location>
</feature>
<reference evidence="7 8" key="1">
    <citation type="submission" date="2012-05" db="EMBL/GenBank/DDBJ databases">
        <title>Recombination and specialization in a pathogen metapopulation.</title>
        <authorList>
            <person name="Gardiner A."/>
            <person name="Kemen E."/>
            <person name="Schultz-Larsen T."/>
            <person name="MacLean D."/>
            <person name="Van Oosterhout C."/>
            <person name="Jones J.D.G."/>
        </authorList>
    </citation>
    <scope>NUCLEOTIDE SEQUENCE [LARGE SCALE GENOMIC DNA]</scope>
    <source>
        <strain evidence="7 8">Ac Nc2</strain>
    </source>
</reference>
<dbReference type="PANTHER" id="PTHR14624">
    <property type="entry name" value="DFG10 PROTEIN"/>
    <property type="match status" value="1"/>
</dbReference>
<feature type="transmembrane region" description="Helical" evidence="5">
    <location>
        <begin position="66"/>
        <end position="83"/>
    </location>
</feature>
<dbReference type="UniPathway" id="UPA00378"/>
<evidence type="ECO:0000256" key="3">
    <source>
        <dbReference type="ARBA" id="ARBA00022989"/>
    </source>
</evidence>
<dbReference type="InterPro" id="IPR001104">
    <property type="entry name" value="3-oxo-5_a-steroid_4-DH_C"/>
</dbReference>
<dbReference type="OrthoDB" id="541710at2759"/>
<dbReference type="PROSITE" id="PS50244">
    <property type="entry name" value="S5A_REDUCTASE"/>
    <property type="match status" value="1"/>
</dbReference>
<dbReference type="Proteomes" id="UP000053237">
    <property type="component" value="Unassembled WGS sequence"/>
</dbReference>
<evidence type="ECO:0000256" key="1">
    <source>
        <dbReference type="ARBA" id="ARBA00004127"/>
    </source>
</evidence>
<dbReference type="GO" id="GO:0005783">
    <property type="term" value="C:endoplasmic reticulum"/>
    <property type="evidence" value="ECO:0007669"/>
    <property type="project" value="TreeGrafter"/>
</dbReference>
<sequence length="272" mass="31421">MEAFMRSLNTGIRCILLLMTVIALLGGHFSKGLIRSIATHGRLAQSHHVKPTKWIDLLELEVPKKLWTVFYLYGAIWNGFWIVQTRQHADRWDLNRNIILVMILFEVHLLRRLLECILVTKFGASKMKLAGVMVGLVHYTVVPLAILSDKGGKMSVYGEYLKIAGLILFMYASYHQWRCNSILARIKREENQYGVPCGDWFEYVQSPLYTAEILIYLAFSGMLTFQNHTLSLVLLWVCANQSVSARLSSAWYHTHFRKESSLPKWKLIPFAW</sequence>
<accession>A0A024GM99</accession>
<evidence type="ECO:0000259" key="6">
    <source>
        <dbReference type="Pfam" id="PF02544"/>
    </source>
</evidence>
<dbReference type="STRING" id="65357.A0A024GM99"/>
<protein>
    <recommendedName>
        <fullName evidence="6">3-oxo-5-alpha-steroid 4-dehydrogenase C-terminal domain-containing protein</fullName>
    </recommendedName>
</protein>
<feature type="domain" description="3-oxo-5-alpha-steroid 4-dehydrogenase C-terminal" evidence="6">
    <location>
        <begin position="162"/>
        <end position="272"/>
    </location>
</feature>
<evidence type="ECO:0000313" key="7">
    <source>
        <dbReference type="EMBL" id="CCI47447.1"/>
    </source>
</evidence>